<organism evidence="1 2">
    <name type="scientific">Camellia lanceoleosa</name>
    <dbReference type="NCBI Taxonomy" id="1840588"/>
    <lineage>
        <taxon>Eukaryota</taxon>
        <taxon>Viridiplantae</taxon>
        <taxon>Streptophyta</taxon>
        <taxon>Embryophyta</taxon>
        <taxon>Tracheophyta</taxon>
        <taxon>Spermatophyta</taxon>
        <taxon>Magnoliopsida</taxon>
        <taxon>eudicotyledons</taxon>
        <taxon>Gunneridae</taxon>
        <taxon>Pentapetalae</taxon>
        <taxon>asterids</taxon>
        <taxon>Ericales</taxon>
        <taxon>Theaceae</taxon>
        <taxon>Camellia</taxon>
    </lineage>
</organism>
<evidence type="ECO:0000313" key="1">
    <source>
        <dbReference type="EMBL" id="KAI7991672.1"/>
    </source>
</evidence>
<reference evidence="1 2" key="1">
    <citation type="journal article" date="2022" name="Plant J.">
        <title>Chromosome-level genome of Camellia lanceoleosa provides a valuable resource for understanding genome evolution and self-incompatibility.</title>
        <authorList>
            <person name="Gong W."/>
            <person name="Xiao S."/>
            <person name="Wang L."/>
            <person name="Liao Z."/>
            <person name="Chang Y."/>
            <person name="Mo W."/>
            <person name="Hu G."/>
            <person name="Li W."/>
            <person name="Zhao G."/>
            <person name="Zhu H."/>
            <person name="Hu X."/>
            <person name="Ji K."/>
            <person name="Xiang X."/>
            <person name="Song Q."/>
            <person name="Yuan D."/>
            <person name="Jin S."/>
            <person name="Zhang L."/>
        </authorList>
    </citation>
    <scope>NUCLEOTIDE SEQUENCE [LARGE SCALE GENOMIC DNA]</scope>
    <source>
        <strain evidence="1">SQ_2022a</strain>
    </source>
</reference>
<dbReference type="EMBL" id="CM045770">
    <property type="protein sequence ID" value="KAI7991672.1"/>
    <property type="molecule type" value="Genomic_DNA"/>
</dbReference>
<evidence type="ECO:0000313" key="2">
    <source>
        <dbReference type="Proteomes" id="UP001060215"/>
    </source>
</evidence>
<sequence length="337" mass="38624">MESSDSLPFDSFKSKKILHSSAPKSSPSDQLTKACTDSSTCSSKTPEKPPNPPSRVRNRRTVASVEEMRDVASELPIPDQDRPYQYEQFGSDDVNLPEKYEILGKFFNSLDSSIRLLRLRRSVSTFTNIFPKVECLTDRRFSYGHLAQLKFILPDVIEIKKVLVHDERTCYCWISLKPILRLLMFMVIFLKLALTWTHYREWFVAWDLSYNTLTGPVPQLLSELPALEIFEFNKQQSHSTNGNPNLCQLDSSEQATKKKKNWSTTIVASLVSSIVFLSAIAILWSLKRRKHKERVIGKEGFRTIYLGYLKDGTEVVSKCSLNHQVRDQSSYGLRLSS</sequence>
<keyword evidence="2" id="KW-1185">Reference proteome</keyword>
<dbReference type="Proteomes" id="UP001060215">
    <property type="component" value="Chromosome 13"/>
</dbReference>
<proteinExistence type="predicted"/>
<comment type="caution">
    <text evidence="1">The sequence shown here is derived from an EMBL/GenBank/DDBJ whole genome shotgun (WGS) entry which is preliminary data.</text>
</comment>
<gene>
    <name evidence="1" type="ORF">LOK49_LG12G03009</name>
</gene>
<name>A0ACC0FUD2_9ERIC</name>
<accession>A0ACC0FUD2</accession>
<protein>
    <submittedName>
        <fullName evidence="1">Uncharacterized protein</fullName>
    </submittedName>
</protein>